<dbReference type="SFLD" id="SFLDF00027">
    <property type="entry name" value="p-type_atpase"/>
    <property type="match status" value="1"/>
</dbReference>
<feature type="transmembrane region" description="Helical" evidence="11">
    <location>
        <begin position="557"/>
        <end position="580"/>
    </location>
</feature>
<evidence type="ECO:0000256" key="1">
    <source>
        <dbReference type="ARBA" id="ARBA00004127"/>
    </source>
</evidence>
<dbReference type="EMBL" id="WUUS01000002">
    <property type="protein sequence ID" value="MXR40568.1"/>
    <property type="molecule type" value="Genomic_DNA"/>
</dbReference>
<dbReference type="Proteomes" id="UP000437065">
    <property type="component" value="Unassembled WGS sequence"/>
</dbReference>
<comment type="similarity">
    <text evidence="2">Belongs to the cation transport ATPase (P-type) (TC 3.A.3) family. Type IB subfamily.</text>
</comment>
<keyword evidence="3 11" id="KW-0812">Transmembrane</keyword>
<organism evidence="13 14">
    <name type="scientific">Halobaculum saliterrae</name>
    <dbReference type="NCBI Taxonomy" id="2073113"/>
    <lineage>
        <taxon>Archaea</taxon>
        <taxon>Methanobacteriati</taxon>
        <taxon>Methanobacteriota</taxon>
        <taxon>Stenosarchaea group</taxon>
        <taxon>Halobacteria</taxon>
        <taxon>Halobacteriales</taxon>
        <taxon>Haloferacaceae</taxon>
        <taxon>Halobaculum</taxon>
    </lineage>
</organism>
<feature type="transmembrane region" description="Helical" evidence="11">
    <location>
        <begin position="317"/>
        <end position="341"/>
    </location>
</feature>
<feature type="compositionally biased region" description="Basic and acidic residues" evidence="10">
    <location>
        <begin position="955"/>
        <end position="964"/>
    </location>
</feature>
<dbReference type="PRINTS" id="PR00120">
    <property type="entry name" value="HATPASE"/>
</dbReference>
<dbReference type="GO" id="GO:0055070">
    <property type="term" value="P:copper ion homeostasis"/>
    <property type="evidence" value="ECO:0007669"/>
    <property type="project" value="TreeGrafter"/>
</dbReference>
<dbReference type="PANTHER" id="PTHR43520">
    <property type="entry name" value="ATP7, ISOFORM B"/>
    <property type="match status" value="1"/>
</dbReference>
<evidence type="ECO:0000256" key="10">
    <source>
        <dbReference type="SAM" id="MobiDB-lite"/>
    </source>
</evidence>
<dbReference type="InterPro" id="IPR036163">
    <property type="entry name" value="HMA_dom_sf"/>
</dbReference>
<dbReference type="InterPro" id="IPR027256">
    <property type="entry name" value="P-typ_ATPase_IB"/>
</dbReference>
<dbReference type="GO" id="GO:0005507">
    <property type="term" value="F:copper ion binding"/>
    <property type="evidence" value="ECO:0007669"/>
    <property type="project" value="TreeGrafter"/>
</dbReference>
<dbReference type="InterPro" id="IPR008250">
    <property type="entry name" value="ATPase_P-typ_transduc_dom_A_sf"/>
</dbReference>
<feature type="compositionally biased region" description="Basic residues" evidence="10">
    <location>
        <begin position="23"/>
        <end position="33"/>
    </location>
</feature>
<feature type="transmembrane region" description="Helical" evidence="11">
    <location>
        <begin position="530"/>
        <end position="551"/>
    </location>
</feature>
<comment type="caution">
    <text evidence="13">The sequence shown here is derived from an EMBL/GenBank/DDBJ whole genome shotgun (WGS) entry which is preliminary data.</text>
</comment>
<keyword evidence="4" id="KW-0479">Metal-binding</keyword>
<feature type="compositionally biased region" description="Low complexity" evidence="10">
    <location>
        <begin position="690"/>
        <end position="699"/>
    </location>
</feature>
<sequence length="986" mass="101628">MSATVPGVSLRVRAGVADGGRAGARRARRRHRPRDGGVRDRPRRRSGVGSRTRPPRARRRVPAARADPPAARTRTARRARPDDHPPAVRGGAVAMSDAGESTGETGGDGIETRTGDSDGCTLCGLSTPNPPVTDAAVEGAFCCRGCLEVARTLDDPAAVDADDAREAVRTSVGGVPRDDAGPANSAVPDGAETAYLRVDGMHCASCEAFIEGRAGGVDGVAAADANFPADAMRVRYDPDRTDPESVADAVAGVGYTAAPTTDGGDGDDDETIGRLLVGGFFGMMAMLWYVLFLYPTYFGLPAEALLFDLRGDAGSFLLANVWVSVTVVLGYTGAPLLRGAYVAVRTRRPNMDLLVALAATTAYLYSTLGILLGRVEVYFDVTVVVIMAVTVGTYYEERVKRRAVGELTDLTRDRVAEARRATAEGAETVPVEAVEGGDRVIVRSGERVPVDGTVREGTAAVDESLVTGESLPVRRGPGTTVRGGTVVSDGRLVVEAASGAERTLDRVVSLLWDVRGEGAPQRLADALATVFVPVVLVLGTLAFVVHLALGAAPAEALLTGLAVLVVSCPCALGLATPLAIAAGTRSLLADGVVLTDGSAVETADDVDVVALDKTGTLTTGEMALREAVAADGTDRRELLGRAAAVEARSDHPVAAAVVDAAAESADAVGPDGERAFGPGSTVTGFKTHPGRGVSGRVDGGSRVTVGGESLFDEDDVHVPTELRERYDAAEADGHLAAFVGWDDAVRGVLVAVDEPRPGWREAVAALGEDRRVAVLTGDEGPAADHLRDVGGVDEVYAGLPPEAKTETVRRLRESGTVAMVGDGSNDAPALAAADLGIAVASGTELAADAADAVLVGRDLRSVDRALETLAATRRRVRENLVWAFLYNAIAVPAAVLGVVTPLLAAVAMAASSLLVVGNSARSLGPDPDTDDEEIEGSGTENGETSPSLTPDPNSDGERDGRRPTVADGGSDGSPGAMGEAEEDEPS</sequence>
<feature type="compositionally biased region" description="Low complexity" evidence="10">
    <location>
        <begin position="63"/>
        <end position="73"/>
    </location>
</feature>
<evidence type="ECO:0000256" key="5">
    <source>
        <dbReference type="ARBA" id="ARBA00022741"/>
    </source>
</evidence>
<dbReference type="GO" id="GO:0016020">
    <property type="term" value="C:membrane"/>
    <property type="evidence" value="ECO:0007669"/>
    <property type="project" value="InterPro"/>
</dbReference>
<dbReference type="Gene3D" id="2.70.150.10">
    <property type="entry name" value="Calcium-transporting ATPase, cytoplasmic transduction domain A"/>
    <property type="match status" value="1"/>
</dbReference>
<dbReference type="Gene3D" id="3.40.50.1000">
    <property type="entry name" value="HAD superfamily/HAD-like"/>
    <property type="match status" value="1"/>
</dbReference>
<dbReference type="Pfam" id="PF00702">
    <property type="entry name" value="Hydrolase"/>
    <property type="match status" value="1"/>
</dbReference>
<feature type="region of interest" description="Disordered" evidence="10">
    <location>
        <begin position="668"/>
        <end position="699"/>
    </location>
</feature>
<dbReference type="InterPro" id="IPR018303">
    <property type="entry name" value="ATPase_P-typ_P_site"/>
</dbReference>
<evidence type="ECO:0000256" key="8">
    <source>
        <dbReference type="ARBA" id="ARBA00022989"/>
    </source>
</evidence>
<dbReference type="InterPro" id="IPR036412">
    <property type="entry name" value="HAD-like_sf"/>
</dbReference>
<dbReference type="GO" id="GO:0043682">
    <property type="term" value="F:P-type divalent copper transporter activity"/>
    <property type="evidence" value="ECO:0007669"/>
    <property type="project" value="TreeGrafter"/>
</dbReference>
<evidence type="ECO:0000256" key="7">
    <source>
        <dbReference type="ARBA" id="ARBA00022967"/>
    </source>
</evidence>
<dbReference type="NCBIfam" id="TIGR01525">
    <property type="entry name" value="ATPase-IB_hvy"/>
    <property type="match status" value="1"/>
</dbReference>
<comment type="subcellular location">
    <subcellularLocation>
        <location evidence="1">Endomembrane system</location>
        <topology evidence="1">Multi-pass membrane protein</topology>
    </subcellularLocation>
</comment>
<dbReference type="SUPFAM" id="SSF81665">
    <property type="entry name" value="Calcium ATPase, transmembrane domain M"/>
    <property type="match status" value="1"/>
</dbReference>
<evidence type="ECO:0000256" key="4">
    <source>
        <dbReference type="ARBA" id="ARBA00022723"/>
    </source>
</evidence>
<feature type="compositionally biased region" description="Polar residues" evidence="10">
    <location>
        <begin position="938"/>
        <end position="952"/>
    </location>
</feature>
<dbReference type="PANTHER" id="PTHR43520:SF8">
    <property type="entry name" value="P-TYPE CU(+) TRANSPORTER"/>
    <property type="match status" value="1"/>
</dbReference>
<dbReference type="Pfam" id="PF00403">
    <property type="entry name" value="HMA"/>
    <property type="match status" value="1"/>
</dbReference>
<evidence type="ECO:0000256" key="9">
    <source>
        <dbReference type="ARBA" id="ARBA00023136"/>
    </source>
</evidence>
<dbReference type="SUPFAM" id="SSF56784">
    <property type="entry name" value="HAD-like"/>
    <property type="match status" value="1"/>
</dbReference>
<gene>
    <name evidence="13" type="ORF">GRX01_04300</name>
</gene>
<evidence type="ECO:0000256" key="2">
    <source>
        <dbReference type="ARBA" id="ARBA00006024"/>
    </source>
</evidence>
<evidence type="ECO:0000313" key="14">
    <source>
        <dbReference type="Proteomes" id="UP000437065"/>
    </source>
</evidence>
<dbReference type="SFLD" id="SFLDS00003">
    <property type="entry name" value="Haloacid_Dehalogenase"/>
    <property type="match status" value="1"/>
</dbReference>
<dbReference type="GO" id="GO:0012505">
    <property type="term" value="C:endomembrane system"/>
    <property type="evidence" value="ECO:0007669"/>
    <property type="project" value="UniProtKB-SubCell"/>
</dbReference>
<feature type="transmembrane region" description="Helical" evidence="11">
    <location>
        <begin position="353"/>
        <end position="371"/>
    </location>
</feature>
<dbReference type="Gene3D" id="3.40.1110.10">
    <property type="entry name" value="Calcium-transporting ATPase, cytoplasmic domain N"/>
    <property type="match status" value="1"/>
</dbReference>
<feature type="transmembrane region" description="Helical" evidence="11">
    <location>
        <begin position="275"/>
        <end position="297"/>
    </location>
</feature>
<dbReference type="Gene3D" id="1.20.1110.10">
    <property type="entry name" value="Calcium-transporting ATPase, transmembrane domain"/>
    <property type="match status" value="1"/>
</dbReference>
<dbReference type="SUPFAM" id="SSF81653">
    <property type="entry name" value="Calcium ATPase, transduction domain A"/>
    <property type="match status" value="1"/>
</dbReference>
<dbReference type="Gene3D" id="3.30.70.100">
    <property type="match status" value="1"/>
</dbReference>
<dbReference type="InterPro" id="IPR059000">
    <property type="entry name" value="ATPase_P-type_domA"/>
</dbReference>
<dbReference type="GO" id="GO:0005524">
    <property type="term" value="F:ATP binding"/>
    <property type="evidence" value="ECO:0007669"/>
    <property type="project" value="UniProtKB-KW"/>
</dbReference>
<keyword evidence="9 11" id="KW-0472">Membrane</keyword>
<dbReference type="CDD" id="cd00371">
    <property type="entry name" value="HMA"/>
    <property type="match status" value="1"/>
</dbReference>
<dbReference type="GO" id="GO:0016887">
    <property type="term" value="F:ATP hydrolysis activity"/>
    <property type="evidence" value="ECO:0007669"/>
    <property type="project" value="InterPro"/>
</dbReference>
<evidence type="ECO:0000256" key="6">
    <source>
        <dbReference type="ARBA" id="ARBA00022840"/>
    </source>
</evidence>
<evidence type="ECO:0000256" key="11">
    <source>
        <dbReference type="SAM" id="Phobius"/>
    </source>
</evidence>
<dbReference type="NCBIfam" id="TIGR01494">
    <property type="entry name" value="ATPase_P-type"/>
    <property type="match status" value="2"/>
</dbReference>
<protein>
    <submittedName>
        <fullName evidence="13">Heavy metal translocating P-type ATPase</fullName>
    </submittedName>
</protein>
<dbReference type="InterPro" id="IPR044492">
    <property type="entry name" value="P_typ_ATPase_HD_dom"/>
</dbReference>
<keyword evidence="14" id="KW-1185">Reference proteome</keyword>
<dbReference type="PROSITE" id="PS50846">
    <property type="entry name" value="HMA_2"/>
    <property type="match status" value="1"/>
</dbReference>
<keyword evidence="5" id="KW-0547">Nucleotide-binding</keyword>
<evidence type="ECO:0000313" key="13">
    <source>
        <dbReference type="EMBL" id="MXR40568.1"/>
    </source>
</evidence>
<feature type="transmembrane region" description="Helical" evidence="11">
    <location>
        <begin position="377"/>
        <end position="395"/>
    </location>
</feature>
<dbReference type="SUPFAM" id="SSF55008">
    <property type="entry name" value="HMA, heavy metal-associated domain"/>
    <property type="match status" value="1"/>
</dbReference>
<dbReference type="InterPro" id="IPR001757">
    <property type="entry name" value="P_typ_ATPase"/>
</dbReference>
<dbReference type="InterPro" id="IPR023299">
    <property type="entry name" value="ATPase_P-typ_cyto_dom_N"/>
</dbReference>
<feature type="domain" description="HMA" evidence="12">
    <location>
        <begin position="192"/>
        <end position="258"/>
    </location>
</feature>
<dbReference type="InterPro" id="IPR006121">
    <property type="entry name" value="HMA_dom"/>
</dbReference>
<dbReference type="SFLD" id="SFLDG00002">
    <property type="entry name" value="C1.7:_P-type_atpase_like"/>
    <property type="match status" value="1"/>
</dbReference>
<feature type="compositionally biased region" description="Basic residues" evidence="10">
    <location>
        <begin position="53"/>
        <end position="62"/>
    </location>
</feature>
<feature type="region of interest" description="Disordered" evidence="10">
    <location>
        <begin position="1"/>
        <end position="113"/>
    </location>
</feature>
<feature type="region of interest" description="Disordered" evidence="10">
    <location>
        <begin position="920"/>
        <end position="986"/>
    </location>
</feature>
<name>A0A6B0SNR9_9EURY</name>
<evidence type="ECO:0000256" key="3">
    <source>
        <dbReference type="ARBA" id="ARBA00022692"/>
    </source>
</evidence>
<feature type="transmembrane region" description="Helical" evidence="11">
    <location>
        <begin position="883"/>
        <end position="916"/>
    </location>
</feature>
<keyword evidence="6" id="KW-0067">ATP-binding</keyword>
<dbReference type="PRINTS" id="PR00119">
    <property type="entry name" value="CATATPASE"/>
</dbReference>
<dbReference type="AlphaFoldDB" id="A0A6B0SNR9"/>
<keyword evidence="7" id="KW-1278">Translocase</keyword>
<dbReference type="InterPro" id="IPR023214">
    <property type="entry name" value="HAD_sf"/>
</dbReference>
<dbReference type="InterPro" id="IPR023298">
    <property type="entry name" value="ATPase_P-typ_TM_dom_sf"/>
</dbReference>
<proteinExistence type="inferred from homology"/>
<reference evidence="13 14" key="1">
    <citation type="submission" date="2019-12" db="EMBL/GenBank/DDBJ databases">
        <title>Isolation and characterization of three novel carbon monoxide-oxidizing members of Halobacteria from salione crusts and soils.</title>
        <authorList>
            <person name="Myers M.R."/>
            <person name="King G.M."/>
        </authorList>
    </citation>
    <scope>NUCLEOTIDE SEQUENCE [LARGE SCALE GENOMIC DNA]</scope>
    <source>
        <strain evidence="13 14">WSA2</strain>
    </source>
</reference>
<keyword evidence="8 11" id="KW-1133">Transmembrane helix</keyword>
<dbReference type="Pfam" id="PF00122">
    <property type="entry name" value="E1-E2_ATPase"/>
    <property type="match status" value="1"/>
</dbReference>
<evidence type="ECO:0000259" key="12">
    <source>
        <dbReference type="PROSITE" id="PS50846"/>
    </source>
</evidence>
<accession>A0A6B0SNR9</accession>
<dbReference type="PROSITE" id="PS00154">
    <property type="entry name" value="ATPASE_E1_E2"/>
    <property type="match status" value="1"/>
</dbReference>